<dbReference type="InterPro" id="IPR003658">
    <property type="entry name" value="Anti-sigma_ant"/>
</dbReference>
<dbReference type="NCBIfam" id="TIGR00377">
    <property type="entry name" value="ant_ant_sig"/>
    <property type="match status" value="1"/>
</dbReference>
<dbReference type="PANTHER" id="PTHR33495:SF2">
    <property type="entry name" value="ANTI-SIGMA FACTOR ANTAGONIST TM_1081-RELATED"/>
    <property type="match status" value="1"/>
</dbReference>
<evidence type="ECO:0000256" key="2">
    <source>
        <dbReference type="RuleBase" id="RU003749"/>
    </source>
</evidence>
<dbReference type="InterPro" id="IPR036513">
    <property type="entry name" value="STAS_dom_sf"/>
</dbReference>
<dbReference type="PANTHER" id="PTHR33495">
    <property type="entry name" value="ANTI-SIGMA FACTOR ANTAGONIST TM_1081-RELATED-RELATED"/>
    <property type="match status" value="1"/>
</dbReference>
<dbReference type="InterPro" id="IPR002645">
    <property type="entry name" value="STAS_dom"/>
</dbReference>
<dbReference type="Pfam" id="PF13466">
    <property type="entry name" value="STAS_2"/>
    <property type="match status" value="1"/>
</dbReference>
<dbReference type="EMBL" id="BAAAUD010000021">
    <property type="protein sequence ID" value="GAA2937349.1"/>
    <property type="molecule type" value="Genomic_DNA"/>
</dbReference>
<sequence>MLEMIDVAVHPTGPGGCRVAVAGDLDVETAPDVRAALHGVLAAYGHVTVDLSALRFCDCAGLGALLSAARTAEAHDADLILSAVPDFLARLLRLSHSREAFTYREEVLGDG</sequence>
<comment type="caution">
    <text evidence="4">The sequence shown here is derived from an EMBL/GenBank/DDBJ whole genome shotgun (WGS) entry which is preliminary data.</text>
</comment>
<evidence type="ECO:0000313" key="4">
    <source>
        <dbReference type="EMBL" id="GAA2937349.1"/>
    </source>
</evidence>
<comment type="similarity">
    <text evidence="1 2">Belongs to the anti-sigma-factor antagonist family.</text>
</comment>
<gene>
    <name evidence="4" type="ORF">GCM10010446_23270</name>
</gene>
<dbReference type="InterPro" id="IPR058548">
    <property type="entry name" value="MlaB-like_STAS"/>
</dbReference>
<dbReference type="PROSITE" id="PS50801">
    <property type="entry name" value="STAS"/>
    <property type="match status" value="1"/>
</dbReference>
<evidence type="ECO:0000313" key="5">
    <source>
        <dbReference type="Proteomes" id="UP001500403"/>
    </source>
</evidence>
<feature type="domain" description="STAS" evidence="3">
    <location>
        <begin position="19"/>
        <end position="95"/>
    </location>
</feature>
<evidence type="ECO:0000256" key="1">
    <source>
        <dbReference type="ARBA" id="ARBA00009013"/>
    </source>
</evidence>
<keyword evidence="5" id="KW-1185">Reference proteome</keyword>
<evidence type="ECO:0000259" key="3">
    <source>
        <dbReference type="PROSITE" id="PS50801"/>
    </source>
</evidence>
<accession>A0ABP6JLT2</accession>
<dbReference type="Proteomes" id="UP001500403">
    <property type="component" value="Unassembled WGS sequence"/>
</dbReference>
<dbReference type="SUPFAM" id="SSF52091">
    <property type="entry name" value="SpoIIaa-like"/>
    <property type="match status" value="1"/>
</dbReference>
<dbReference type="Gene3D" id="3.30.750.24">
    <property type="entry name" value="STAS domain"/>
    <property type="match status" value="1"/>
</dbReference>
<reference evidence="5" key="1">
    <citation type="journal article" date="2019" name="Int. J. Syst. Evol. Microbiol.">
        <title>The Global Catalogue of Microorganisms (GCM) 10K type strain sequencing project: providing services to taxonomists for standard genome sequencing and annotation.</title>
        <authorList>
            <consortium name="The Broad Institute Genomics Platform"/>
            <consortium name="The Broad Institute Genome Sequencing Center for Infectious Disease"/>
            <person name="Wu L."/>
            <person name="Ma J."/>
        </authorList>
    </citation>
    <scope>NUCLEOTIDE SEQUENCE [LARGE SCALE GENOMIC DNA]</scope>
    <source>
        <strain evidence="5">JCM 9088</strain>
    </source>
</reference>
<organism evidence="4 5">
    <name type="scientific">Streptomyces enissocaesilis</name>
    <dbReference type="NCBI Taxonomy" id="332589"/>
    <lineage>
        <taxon>Bacteria</taxon>
        <taxon>Bacillati</taxon>
        <taxon>Actinomycetota</taxon>
        <taxon>Actinomycetes</taxon>
        <taxon>Kitasatosporales</taxon>
        <taxon>Streptomycetaceae</taxon>
        <taxon>Streptomyces</taxon>
        <taxon>Streptomyces rochei group</taxon>
    </lineage>
</organism>
<proteinExistence type="inferred from homology"/>
<name>A0ABP6JLT2_9ACTN</name>
<dbReference type="CDD" id="cd07043">
    <property type="entry name" value="STAS_anti-anti-sigma_factors"/>
    <property type="match status" value="1"/>
</dbReference>
<protein>
    <recommendedName>
        <fullName evidence="2">Anti-sigma factor antagonist</fullName>
    </recommendedName>
</protein>